<dbReference type="OrthoDB" id="433124at2759"/>
<dbReference type="InterPro" id="IPR009053">
    <property type="entry name" value="Prefoldin"/>
</dbReference>
<sequence length="160" mass="18301">MRGAEGDIAAKVKKYEEFLNTRLKVDLKETLDARDKVFDATSDMKLADKIRLIKQHNLKEMKTMVDVGSNFYVQAKIPDTRYIYVDVGYGFHVQLTLDEALAFIEKKEKHLEKRAEKFTKEAAKIRAHIGVVLEALAEIMKLHSDGRNFRNGDVWVTAAS</sequence>
<dbReference type="GO" id="GO:0003714">
    <property type="term" value="F:transcription corepressor activity"/>
    <property type="evidence" value="ECO:0007669"/>
    <property type="project" value="InterPro"/>
</dbReference>
<dbReference type="PANTHER" id="PTHR13345">
    <property type="entry name" value="MEDIATOR OF RNA POLYMERASE II TRANSCRIPTION SUBUNIT 10"/>
    <property type="match status" value="1"/>
</dbReference>
<dbReference type="InterPro" id="IPR004127">
    <property type="entry name" value="Prefoldin_subunit_alpha"/>
</dbReference>
<dbReference type="SUPFAM" id="SSF46579">
    <property type="entry name" value="Prefoldin"/>
    <property type="match status" value="1"/>
</dbReference>
<dbReference type="AlphaFoldDB" id="A0A8H8DJL4"/>
<comment type="similarity">
    <text evidence="1">Belongs to the UXT family.</text>
</comment>
<dbReference type="EMBL" id="JAEFCI010005527">
    <property type="protein sequence ID" value="KAG5460237.1"/>
    <property type="molecule type" value="Genomic_DNA"/>
</dbReference>
<dbReference type="NCBIfam" id="TIGR00293">
    <property type="entry name" value="prefoldin subunit alpha"/>
    <property type="match status" value="1"/>
</dbReference>
<dbReference type="PANTHER" id="PTHR13345:SF9">
    <property type="entry name" value="PROTEIN UXT"/>
    <property type="match status" value="1"/>
</dbReference>
<protein>
    <submittedName>
        <fullName evidence="2">Prefoldin subunit-domain-containing protein</fullName>
    </submittedName>
</protein>
<accession>A0A8H8DJL4</accession>
<dbReference type="PRINTS" id="PR01502">
    <property type="entry name" value="UXTPROTEIN"/>
</dbReference>
<name>A0A8H8DJL4_9FUNG</name>
<dbReference type="GO" id="GO:0016592">
    <property type="term" value="C:mediator complex"/>
    <property type="evidence" value="ECO:0007669"/>
    <property type="project" value="TreeGrafter"/>
</dbReference>
<evidence type="ECO:0000313" key="2">
    <source>
        <dbReference type="EMBL" id="KAG5460237.1"/>
    </source>
</evidence>
<proteinExistence type="inferred from homology"/>
<dbReference type="CDD" id="cd23158">
    <property type="entry name" value="Prefoldin_UXT"/>
    <property type="match status" value="1"/>
</dbReference>
<dbReference type="GO" id="GO:0045944">
    <property type="term" value="P:positive regulation of transcription by RNA polymerase II"/>
    <property type="evidence" value="ECO:0007669"/>
    <property type="project" value="TreeGrafter"/>
</dbReference>
<evidence type="ECO:0000313" key="3">
    <source>
        <dbReference type="Proteomes" id="UP000673691"/>
    </source>
</evidence>
<dbReference type="Proteomes" id="UP000673691">
    <property type="component" value="Unassembled WGS sequence"/>
</dbReference>
<organism evidence="2 3">
    <name type="scientific">Olpidium bornovanus</name>
    <dbReference type="NCBI Taxonomy" id="278681"/>
    <lineage>
        <taxon>Eukaryota</taxon>
        <taxon>Fungi</taxon>
        <taxon>Fungi incertae sedis</taxon>
        <taxon>Olpidiomycota</taxon>
        <taxon>Olpidiomycotina</taxon>
        <taxon>Olpidiomycetes</taxon>
        <taxon>Olpidiales</taxon>
        <taxon>Olpidiaceae</taxon>
        <taxon>Olpidium</taxon>
    </lineage>
</organism>
<dbReference type="Gene3D" id="1.10.287.370">
    <property type="match status" value="1"/>
</dbReference>
<evidence type="ECO:0000256" key="1">
    <source>
        <dbReference type="ARBA" id="ARBA00007666"/>
    </source>
</evidence>
<comment type="caution">
    <text evidence="2">The sequence shown here is derived from an EMBL/GenBank/DDBJ whole genome shotgun (WGS) entry which is preliminary data.</text>
</comment>
<reference evidence="2 3" key="1">
    <citation type="journal article" name="Sci. Rep.">
        <title>Genome-scale phylogenetic analyses confirm Olpidium as the closest living zoosporic fungus to the non-flagellated, terrestrial fungi.</title>
        <authorList>
            <person name="Chang Y."/>
            <person name="Rochon D."/>
            <person name="Sekimoto S."/>
            <person name="Wang Y."/>
            <person name="Chovatia M."/>
            <person name="Sandor L."/>
            <person name="Salamov A."/>
            <person name="Grigoriev I.V."/>
            <person name="Stajich J.E."/>
            <person name="Spatafora J.W."/>
        </authorList>
    </citation>
    <scope>NUCLEOTIDE SEQUENCE [LARGE SCALE GENOMIC DNA]</scope>
    <source>
        <strain evidence="2">S191</strain>
    </source>
</reference>
<gene>
    <name evidence="2" type="ORF">BJ554DRAFT_7736</name>
</gene>
<keyword evidence="3" id="KW-1185">Reference proteome</keyword>
<dbReference type="GO" id="GO:0000122">
    <property type="term" value="P:negative regulation of transcription by RNA polymerase II"/>
    <property type="evidence" value="ECO:0007669"/>
    <property type="project" value="InterPro"/>
</dbReference>
<dbReference type="InterPro" id="IPR003994">
    <property type="entry name" value="UXT"/>
</dbReference>
<dbReference type="Pfam" id="PF02996">
    <property type="entry name" value="Prefoldin"/>
    <property type="match status" value="1"/>
</dbReference>